<dbReference type="RefSeq" id="WP_343911749.1">
    <property type="nucleotide sequence ID" value="NZ_BAAAGE010000001.1"/>
</dbReference>
<protein>
    <submittedName>
        <fullName evidence="1">Uncharacterized protein</fullName>
    </submittedName>
</protein>
<name>A0ABP3TTZ3_9FLAO</name>
<proteinExistence type="predicted"/>
<gene>
    <name evidence="1" type="ORF">GCM10009430_15310</name>
</gene>
<accession>A0ABP3TTZ3</accession>
<dbReference type="EMBL" id="BAAAGE010000001">
    <property type="protein sequence ID" value="GAA0717872.1"/>
    <property type="molecule type" value="Genomic_DNA"/>
</dbReference>
<evidence type="ECO:0000313" key="2">
    <source>
        <dbReference type="Proteomes" id="UP001501758"/>
    </source>
</evidence>
<reference evidence="2" key="1">
    <citation type="journal article" date="2019" name="Int. J. Syst. Evol. Microbiol.">
        <title>The Global Catalogue of Microorganisms (GCM) 10K type strain sequencing project: providing services to taxonomists for standard genome sequencing and annotation.</title>
        <authorList>
            <consortium name="The Broad Institute Genomics Platform"/>
            <consortium name="The Broad Institute Genome Sequencing Center for Infectious Disease"/>
            <person name="Wu L."/>
            <person name="Ma J."/>
        </authorList>
    </citation>
    <scope>NUCLEOTIDE SEQUENCE [LARGE SCALE GENOMIC DNA]</scope>
    <source>
        <strain evidence="2">JCM 15974</strain>
    </source>
</reference>
<comment type="caution">
    <text evidence="1">The sequence shown here is derived from an EMBL/GenBank/DDBJ whole genome shotgun (WGS) entry which is preliminary data.</text>
</comment>
<sequence length="179" mass="20667">MLRNIVVLFLVVICSSCNRGKQQEEPTNELKGWQVVYVNDDQGNPLSGNINDLKQAVRQGCVVRVGWGIKNEYKKDRLRRTFEVEHTAEVQFLTISEGHVFGQLGRIMGQAPSRERPKINLVKTHYWHSVLGTTGEMIQVYQDHHDIDKSDEFIEDVKMTWYVNANDCDYKGNPDQPLY</sequence>
<evidence type="ECO:0000313" key="1">
    <source>
        <dbReference type="EMBL" id="GAA0717872.1"/>
    </source>
</evidence>
<dbReference type="Proteomes" id="UP001501758">
    <property type="component" value="Unassembled WGS sequence"/>
</dbReference>
<organism evidence="1 2">
    <name type="scientific">Aquimarina litoralis</name>
    <dbReference type="NCBI Taxonomy" id="584605"/>
    <lineage>
        <taxon>Bacteria</taxon>
        <taxon>Pseudomonadati</taxon>
        <taxon>Bacteroidota</taxon>
        <taxon>Flavobacteriia</taxon>
        <taxon>Flavobacteriales</taxon>
        <taxon>Flavobacteriaceae</taxon>
        <taxon>Aquimarina</taxon>
    </lineage>
</organism>
<keyword evidence="2" id="KW-1185">Reference proteome</keyword>